<dbReference type="InParanoid" id="A0A2P6N8K1"/>
<gene>
    <name evidence="1" type="ORF">PROFUN_12739</name>
</gene>
<dbReference type="EMBL" id="MDYQ01000155">
    <property type="protein sequence ID" value="PRP80272.1"/>
    <property type="molecule type" value="Genomic_DNA"/>
</dbReference>
<name>A0A2P6N8K1_9EUKA</name>
<dbReference type="Proteomes" id="UP000241769">
    <property type="component" value="Unassembled WGS sequence"/>
</dbReference>
<proteinExistence type="predicted"/>
<accession>A0A2P6N8K1</accession>
<evidence type="ECO:0000313" key="2">
    <source>
        <dbReference type="Proteomes" id="UP000241769"/>
    </source>
</evidence>
<sequence>MSISIDSIAKEQLKGYRLQREELLPGYPKTAGPAIDIEGDEMMGGTLKVYLIPHKVLPLLSSPPEDLIALPNVQLMYETTITSWKLFIAGLLCPPHPFPGGDHFHIFAVASNWGIASVLSEPFRLCYKIRDLSEESQRQRKLVRRKKMSMDEEFDFLLGKLKSNLLRQKGERRSEKCDRMMELVLSLATIG</sequence>
<comment type="caution">
    <text evidence="1">The sequence shown here is derived from an EMBL/GenBank/DDBJ whole genome shotgun (WGS) entry which is preliminary data.</text>
</comment>
<evidence type="ECO:0000313" key="1">
    <source>
        <dbReference type="EMBL" id="PRP80272.1"/>
    </source>
</evidence>
<keyword evidence="2" id="KW-1185">Reference proteome</keyword>
<organism evidence="1 2">
    <name type="scientific">Planoprotostelium fungivorum</name>
    <dbReference type="NCBI Taxonomy" id="1890364"/>
    <lineage>
        <taxon>Eukaryota</taxon>
        <taxon>Amoebozoa</taxon>
        <taxon>Evosea</taxon>
        <taxon>Variosea</taxon>
        <taxon>Cavosteliida</taxon>
        <taxon>Cavosteliaceae</taxon>
        <taxon>Planoprotostelium</taxon>
    </lineage>
</organism>
<reference evidence="1 2" key="1">
    <citation type="journal article" date="2018" name="Genome Biol. Evol.">
        <title>Multiple Roots of Fruiting Body Formation in Amoebozoa.</title>
        <authorList>
            <person name="Hillmann F."/>
            <person name="Forbes G."/>
            <person name="Novohradska S."/>
            <person name="Ferling I."/>
            <person name="Riege K."/>
            <person name="Groth M."/>
            <person name="Westermann M."/>
            <person name="Marz M."/>
            <person name="Spaller T."/>
            <person name="Winckler T."/>
            <person name="Schaap P."/>
            <person name="Glockner G."/>
        </authorList>
    </citation>
    <scope>NUCLEOTIDE SEQUENCE [LARGE SCALE GENOMIC DNA]</scope>
    <source>
        <strain evidence="1 2">Jena</strain>
    </source>
</reference>
<dbReference type="AlphaFoldDB" id="A0A2P6N8K1"/>
<protein>
    <submittedName>
        <fullName evidence="1">Uncharacterized protein</fullName>
    </submittedName>
</protein>